<organism evidence="1 2">
    <name type="scientific">Tenebrio molitor</name>
    <name type="common">Yellow mealworm beetle</name>
    <dbReference type="NCBI Taxonomy" id="7067"/>
    <lineage>
        <taxon>Eukaryota</taxon>
        <taxon>Metazoa</taxon>
        <taxon>Ecdysozoa</taxon>
        <taxon>Arthropoda</taxon>
        <taxon>Hexapoda</taxon>
        <taxon>Insecta</taxon>
        <taxon>Pterygota</taxon>
        <taxon>Neoptera</taxon>
        <taxon>Endopterygota</taxon>
        <taxon>Coleoptera</taxon>
        <taxon>Polyphaga</taxon>
        <taxon>Cucujiformia</taxon>
        <taxon>Tenebrionidae</taxon>
        <taxon>Tenebrio</taxon>
    </lineage>
</organism>
<comment type="caution">
    <text evidence="1">The sequence shown here is derived from an EMBL/GenBank/DDBJ whole genome shotgun (WGS) entry which is preliminary data.</text>
</comment>
<accession>A0A8J6HRG3</accession>
<evidence type="ECO:0000313" key="1">
    <source>
        <dbReference type="EMBL" id="KAH0819420.1"/>
    </source>
</evidence>
<name>A0A8J6HRG3_TENMO</name>
<reference evidence="1" key="2">
    <citation type="submission" date="2021-08" db="EMBL/GenBank/DDBJ databases">
        <authorList>
            <person name="Eriksson T."/>
        </authorList>
    </citation>
    <scope>NUCLEOTIDE SEQUENCE</scope>
    <source>
        <strain evidence="1">Stoneville</strain>
        <tissue evidence="1">Whole head</tissue>
    </source>
</reference>
<keyword evidence="2" id="KW-1185">Reference proteome</keyword>
<gene>
    <name evidence="1" type="ORF">GEV33_003371</name>
</gene>
<dbReference type="Proteomes" id="UP000719412">
    <property type="component" value="Unassembled WGS sequence"/>
</dbReference>
<proteinExistence type="predicted"/>
<dbReference type="EMBL" id="JABDTM020014638">
    <property type="protein sequence ID" value="KAH0819420.1"/>
    <property type="molecule type" value="Genomic_DNA"/>
</dbReference>
<reference evidence="1" key="1">
    <citation type="journal article" date="2020" name="J Insects Food Feed">
        <title>The yellow mealworm (Tenebrio molitor) genome: a resource for the emerging insects as food and feed industry.</title>
        <authorList>
            <person name="Eriksson T."/>
            <person name="Andere A."/>
            <person name="Kelstrup H."/>
            <person name="Emery V."/>
            <person name="Picard C."/>
        </authorList>
    </citation>
    <scope>NUCLEOTIDE SEQUENCE</scope>
    <source>
        <strain evidence="1">Stoneville</strain>
        <tissue evidence="1">Whole head</tissue>
    </source>
</reference>
<evidence type="ECO:0000313" key="2">
    <source>
        <dbReference type="Proteomes" id="UP000719412"/>
    </source>
</evidence>
<dbReference type="AlphaFoldDB" id="A0A8J6HRG3"/>
<protein>
    <submittedName>
        <fullName evidence="1">Uncharacterized protein</fullName>
    </submittedName>
</protein>
<sequence length="219" mass="25407">MSRRFTLLLVIVVIVILNVAFQKMAITNSYSRHDTFRQILQTKVEPTDARPNSLTVSFDKDSNGNIPDYYFSDKNKKTARFNNTCAKFPDLFDLRFKNDLWQVQKTSNGTLLLFNAYWDERNGTKIRIVGMYDVYPTDAFFCQFWYPNSDKPVFVESELPFWMFSRKWGADNGYFIHPYLISCKAEMIDGQLPTSVSLVESECDNATNNLKGCLSRTKT</sequence>